<feature type="transmembrane region" description="Helical" evidence="1">
    <location>
        <begin position="29"/>
        <end position="46"/>
    </location>
</feature>
<dbReference type="RefSeq" id="WP_219018862.1">
    <property type="nucleotide sequence ID" value="NZ_CP079203.1"/>
</dbReference>
<organism evidence="2 3">
    <name type="scientific">Sphingomonas sanguinis</name>
    <dbReference type="NCBI Taxonomy" id="33051"/>
    <lineage>
        <taxon>Bacteria</taxon>
        <taxon>Pseudomonadati</taxon>
        <taxon>Pseudomonadota</taxon>
        <taxon>Alphaproteobacteria</taxon>
        <taxon>Sphingomonadales</taxon>
        <taxon>Sphingomonadaceae</taxon>
        <taxon>Sphingomonas</taxon>
    </lineage>
</organism>
<keyword evidence="1" id="KW-1133">Transmembrane helix</keyword>
<evidence type="ECO:0000256" key="1">
    <source>
        <dbReference type="SAM" id="Phobius"/>
    </source>
</evidence>
<reference evidence="3" key="1">
    <citation type="submission" date="2023-07" db="EMBL/GenBank/DDBJ databases">
        <title>Whole genome sequence analysis of rice epiphytic Sphingomonas sanguinis OsEp_Plm_15B2.</title>
        <authorList>
            <person name="Sahu K.P."/>
            <person name="Asharani P."/>
            <person name="Reddy B."/>
            <person name="Kumar A."/>
        </authorList>
    </citation>
    <scope>NUCLEOTIDE SEQUENCE [LARGE SCALE GENOMIC DNA]</scope>
    <source>
        <strain evidence="3">OsEp_Plm_15B2</strain>
    </source>
</reference>
<gene>
    <name evidence="2" type="ORF">N4G62_16530</name>
</gene>
<evidence type="ECO:0000313" key="2">
    <source>
        <dbReference type="EMBL" id="MDZ7283635.1"/>
    </source>
</evidence>
<keyword evidence="1" id="KW-0812">Transmembrane</keyword>
<sequence>MAALLTGLLTFVALMILNAWHVAPHSLWRGAVVGGASGALVTYLMGRAQKRSRKG</sequence>
<proteinExistence type="predicted"/>
<accession>A0ABU5LUM9</accession>
<keyword evidence="1" id="KW-0472">Membrane</keyword>
<evidence type="ECO:0000313" key="3">
    <source>
        <dbReference type="Proteomes" id="UP001292182"/>
    </source>
</evidence>
<dbReference type="Proteomes" id="UP001292182">
    <property type="component" value="Unassembled WGS sequence"/>
</dbReference>
<keyword evidence="3" id="KW-1185">Reference proteome</keyword>
<dbReference type="EMBL" id="JAOBTW010000022">
    <property type="protein sequence ID" value="MDZ7283635.1"/>
    <property type="molecule type" value="Genomic_DNA"/>
</dbReference>
<comment type="caution">
    <text evidence="2">The sequence shown here is derived from an EMBL/GenBank/DDBJ whole genome shotgun (WGS) entry which is preliminary data.</text>
</comment>
<protein>
    <recommendedName>
        <fullName evidence="4">DUF2530 domain-containing protein</fullName>
    </recommendedName>
</protein>
<evidence type="ECO:0008006" key="4">
    <source>
        <dbReference type="Google" id="ProtNLM"/>
    </source>
</evidence>
<name>A0ABU5LUM9_9SPHN</name>